<keyword evidence="9" id="KW-1185">Reference proteome</keyword>
<dbReference type="PANTHER" id="PTHR41695:SF1">
    <property type="entry name" value="1,4-ALPHA-GLUCAN BRANCHING ENZYME TK1436"/>
    <property type="match status" value="1"/>
</dbReference>
<dbReference type="SUPFAM" id="SSF88713">
    <property type="entry name" value="Glycoside hydrolase/deacetylase"/>
    <property type="match status" value="1"/>
</dbReference>
<sequence length="530" mass="60126">MNSGYLCIVLHAHLPYVHHPEYEQFFEEHWLFEAISECYLPLVAMLDRLHSDKVDYRLTLSLSPTLLTMWRDPLLQSRYQRYLQQQLQLAELEISRTVQQPALQRLAQMYAGLFRGHLNTYRDHYQGDLLSAFLKHQHTGKLELITTAATHGFLPLLNVNAASVRNQIKVGIDTFTAQTGLQPRGFWLPECGYYPGLEELLKTNDIEYFFVDSHGLLNADPIPAAGVYQALNCPNGVSVFGRDPATSQQVWSATTGYPGDADYREFYTDLGFERDIADLPGFVIDANTRVNTGIKYYRVTGANQDKQVYDPVIAQRKARLHAADFISKAQAQISALSAEMPDIPVITAPFDAELFGHWWFEGPLWLEEVLRLSSSNTEGLRCTTPGAVLDAAPPRLTVQPIASSWGEAGYSEYWLNASNDWIYPLLHKAGAELEKLVSDLYSLNLNELQHRALNQAVRSLLLAQASDWAFILKSGTTVEYAKKRVYDHLARFNYLHDAIRKNRINERYLAALEIMDDIFPGLDFRDYAVG</sequence>
<evidence type="ECO:0000256" key="1">
    <source>
        <dbReference type="ARBA" id="ARBA00006821"/>
    </source>
</evidence>
<dbReference type="Pfam" id="PF09210">
    <property type="entry name" value="BE_C"/>
    <property type="match status" value="1"/>
</dbReference>
<feature type="active site" description="Nucleophile" evidence="3">
    <location>
        <position position="190"/>
    </location>
</feature>
<dbReference type="GO" id="GO:0030979">
    <property type="term" value="P:alpha-glucan biosynthetic process"/>
    <property type="evidence" value="ECO:0007669"/>
    <property type="project" value="InterPro"/>
</dbReference>
<evidence type="ECO:0000313" key="9">
    <source>
        <dbReference type="Proteomes" id="UP000676649"/>
    </source>
</evidence>
<feature type="domain" description="1,4-alpha-glucan branching enzyme C-terminal" evidence="7">
    <location>
        <begin position="426"/>
        <end position="527"/>
    </location>
</feature>
<dbReference type="InterPro" id="IPR004300">
    <property type="entry name" value="Glyco_hydro_57_N"/>
</dbReference>
<evidence type="ECO:0000256" key="2">
    <source>
        <dbReference type="ARBA" id="ARBA00023277"/>
    </source>
</evidence>
<gene>
    <name evidence="8" type="ORF">KEF85_07815</name>
</gene>
<dbReference type="CDD" id="cd10792">
    <property type="entry name" value="GH57N_AmyC_like"/>
    <property type="match status" value="1"/>
</dbReference>
<dbReference type="InterPro" id="IPR028995">
    <property type="entry name" value="Glyco_hydro_57/38_cen_sf"/>
</dbReference>
<name>A0A975MRR8_9GAMM</name>
<keyword evidence="2 5" id="KW-0119">Carbohydrate metabolism</keyword>
<dbReference type="InterPro" id="IPR011330">
    <property type="entry name" value="Glyco_hydro/deAcase_b/a-brl"/>
</dbReference>
<accession>A0A975MRR8</accession>
<evidence type="ECO:0000259" key="6">
    <source>
        <dbReference type="Pfam" id="PF03065"/>
    </source>
</evidence>
<organism evidence="8 9">
    <name type="scientific">Methylomonas paludis</name>
    <dbReference type="NCBI Taxonomy" id="1173101"/>
    <lineage>
        <taxon>Bacteria</taxon>
        <taxon>Pseudomonadati</taxon>
        <taxon>Pseudomonadota</taxon>
        <taxon>Gammaproteobacteria</taxon>
        <taxon>Methylococcales</taxon>
        <taxon>Methylococcaceae</taxon>
        <taxon>Methylomonas</taxon>
    </lineage>
</organism>
<feature type="binding site" evidence="4">
    <location>
        <position position="259"/>
    </location>
    <ligand>
        <name>substrate</name>
    </ligand>
</feature>
<feature type="domain" description="Glycoside hydrolase family 57 N-terminal" evidence="6">
    <location>
        <begin position="8"/>
        <end position="267"/>
    </location>
</feature>
<dbReference type="EMBL" id="CP073754">
    <property type="protein sequence ID" value="QWF72341.1"/>
    <property type="molecule type" value="Genomic_DNA"/>
</dbReference>
<dbReference type="AlphaFoldDB" id="A0A975MRR8"/>
<evidence type="ECO:0000256" key="3">
    <source>
        <dbReference type="PIRSR" id="PIRSR640042-1"/>
    </source>
</evidence>
<feature type="binding site" evidence="4">
    <location>
        <position position="467"/>
    </location>
    <ligand>
        <name>substrate</name>
    </ligand>
</feature>
<feature type="binding site" evidence="4">
    <location>
        <position position="405"/>
    </location>
    <ligand>
        <name>substrate</name>
    </ligand>
</feature>
<evidence type="ECO:0000313" key="8">
    <source>
        <dbReference type="EMBL" id="QWF72341.1"/>
    </source>
</evidence>
<dbReference type="Gene3D" id="1.20.1430.10">
    <property type="entry name" value="Families 57/38 glycoside transferase, middle domain"/>
    <property type="match status" value="1"/>
</dbReference>
<dbReference type="InterPro" id="IPR037090">
    <property type="entry name" value="57_glycoside_trans_central"/>
</dbReference>
<comment type="similarity">
    <text evidence="1 5">Belongs to the glycosyl hydrolase 57 family.</text>
</comment>
<dbReference type="GO" id="GO:0005576">
    <property type="term" value="C:extracellular region"/>
    <property type="evidence" value="ECO:0007669"/>
    <property type="project" value="TreeGrafter"/>
</dbReference>
<dbReference type="Gene3D" id="3.20.110.10">
    <property type="entry name" value="Glycoside hydrolase 38, N terminal domain"/>
    <property type="match status" value="1"/>
</dbReference>
<reference evidence="8" key="1">
    <citation type="submission" date="2021-04" db="EMBL/GenBank/DDBJ databases">
        <title>Draft genome sequence data of methanotrophic Methylovulum sp. strain S1L and Methylomonas sp. strain S2AM isolated from boreal lake water columns.</title>
        <authorList>
            <person name="Rissanen A.J."/>
            <person name="Mangayil R."/>
            <person name="Svenning M.M."/>
            <person name="Khanongnuch R."/>
        </authorList>
    </citation>
    <scope>NUCLEOTIDE SEQUENCE</scope>
    <source>
        <strain evidence="8">S2AM</strain>
    </source>
</reference>
<dbReference type="SUPFAM" id="SSF88688">
    <property type="entry name" value="Families 57/38 glycoside transferase middle domain"/>
    <property type="match status" value="1"/>
</dbReference>
<dbReference type="InterPro" id="IPR027291">
    <property type="entry name" value="Glyco_hydro_38_N_sf"/>
</dbReference>
<dbReference type="KEGG" id="mpad:KEF85_07815"/>
<proteinExistence type="inferred from homology"/>
<dbReference type="PANTHER" id="PTHR41695">
    <property type="entry name" value="1,4-ALPHA-GLUCAN BRANCHING ENZYME RV3031-RELATED"/>
    <property type="match status" value="1"/>
</dbReference>
<dbReference type="GO" id="GO:0003844">
    <property type="term" value="F:1,4-alpha-glucan branching enzyme activity"/>
    <property type="evidence" value="ECO:0007669"/>
    <property type="project" value="InterPro"/>
</dbReference>
<dbReference type="Pfam" id="PF03065">
    <property type="entry name" value="Glyco_hydro_57"/>
    <property type="match status" value="1"/>
</dbReference>
<feature type="active site" description="Proton donor" evidence="3">
    <location>
        <position position="351"/>
    </location>
</feature>
<dbReference type="InterPro" id="IPR040042">
    <property type="entry name" value="Branching_enz_MT3115-like"/>
</dbReference>
<dbReference type="InterPro" id="IPR015293">
    <property type="entry name" value="BE_C"/>
</dbReference>
<dbReference type="Proteomes" id="UP000676649">
    <property type="component" value="Chromosome"/>
</dbReference>
<evidence type="ECO:0000256" key="5">
    <source>
        <dbReference type="RuleBase" id="RU361196"/>
    </source>
</evidence>
<dbReference type="RefSeq" id="WP_215584724.1">
    <property type="nucleotide sequence ID" value="NZ_CP073754.1"/>
</dbReference>
<feature type="binding site" evidence="4">
    <location>
        <position position="242"/>
    </location>
    <ligand>
        <name>substrate</name>
    </ligand>
</feature>
<evidence type="ECO:0000256" key="4">
    <source>
        <dbReference type="PIRSR" id="PIRSR640042-2"/>
    </source>
</evidence>
<protein>
    <submittedName>
        <fullName evidence="8">DUF1957 domain-containing protein</fullName>
    </submittedName>
</protein>
<evidence type="ECO:0000259" key="7">
    <source>
        <dbReference type="Pfam" id="PF09210"/>
    </source>
</evidence>